<evidence type="ECO:0000313" key="2">
    <source>
        <dbReference type="EMBL" id="KAA1173225.1"/>
    </source>
</evidence>
<dbReference type="GeneID" id="78558724"/>
<dbReference type="Proteomes" id="UP000323161">
    <property type="component" value="Unassembled WGS sequence"/>
</dbReference>
<reference evidence="2 3" key="1">
    <citation type="submission" date="2019-08" db="EMBL/GenBank/DDBJ databases">
        <title>Marinobacter ZYF650 sp. nov., a marine bacterium isolated from seawater of the Mariana trench.</title>
        <authorList>
            <person name="Ahmad W."/>
        </authorList>
    </citation>
    <scope>NUCLEOTIDE SEQUENCE [LARGE SCALE GENOMIC DNA]</scope>
    <source>
        <strain evidence="2 3">ZYF650</strain>
    </source>
</reference>
<keyword evidence="1" id="KW-1133">Transmembrane helix</keyword>
<keyword evidence="3" id="KW-1185">Reference proteome</keyword>
<dbReference type="EMBL" id="VTUU01000005">
    <property type="protein sequence ID" value="KAA1173225.1"/>
    <property type="molecule type" value="Genomic_DNA"/>
</dbReference>
<protein>
    <submittedName>
        <fullName evidence="2">Uncharacterized protein</fullName>
    </submittedName>
</protein>
<feature type="transmembrane region" description="Helical" evidence="1">
    <location>
        <begin position="51"/>
        <end position="74"/>
    </location>
</feature>
<dbReference type="AlphaFoldDB" id="A0A5B0VGD2"/>
<feature type="transmembrane region" description="Helical" evidence="1">
    <location>
        <begin position="21"/>
        <end position="39"/>
    </location>
</feature>
<organism evidence="2 3">
    <name type="scientific">Marinobacter salinexigens</name>
    <dbReference type="NCBI Taxonomy" id="2919747"/>
    <lineage>
        <taxon>Bacteria</taxon>
        <taxon>Pseudomonadati</taxon>
        <taxon>Pseudomonadota</taxon>
        <taxon>Gammaproteobacteria</taxon>
        <taxon>Pseudomonadales</taxon>
        <taxon>Marinobacteraceae</taxon>
        <taxon>Marinobacter</taxon>
    </lineage>
</organism>
<evidence type="ECO:0000313" key="3">
    <source>
        <dbReference type="Proteomes" id="UP000323161"/>
    </source>
</evidence>
<gene>
    <name evidence="2" type="ORF">FWJ25_12085</name>
</gene>
<sequence length="96" mass="10912">MFTAKEKLFIRNSELHARWRAAMVSVNASSMAPTSVALWELLNNGDLIQLAIYLVLTIIIVSLNVICAGKIAHYKHSVERIRMRLDHPPNKSERLD</sequence>
<accession>A0A5B0VGD2</accession>
<comment type="caution">
    <text evidence="2">The sequence shown here is derived from an EMBL/GenBank/DDBJ whole genome shotgun (WGS) entry which is preliminary data.</text>
</comment>
<evidence type="ECO:0000256" key="1">
    <source>
        <dbReference type="SAM" id="Phobius"/>
    </source>
</evidence>
<keyword evidence="1" id="KW-0472">Membrane</keyword>
<proteinExistence type="predicted"/>
<dbReference type="RefSeq" id="WP_149600523.1">
    <property type="nucleotide sequence ID" value="NZ_VTUU01000005.1"/>
</dbReference>
<name>A0A5B0VGD2_9GAMM</name>
<keyword evidence="1" id="KW-0812">Transmembrane</keyword>